<dbReference type="PANTHER" id="PTHR36933:SF1">
    <property type="entry name" value="SLL0788 PROTEIN"/>
    <property type="match status" value="1"/>
</dbReference>
<feature type="domain" description="DUF305" evidence="3">
    <location>
        <begin position="59"/>
        <end position="164"/>
    </location>
</feature>
<reference evidence="4 5" key="1">
    <citation type="submission" date="2020-04" db="EMBL/GenBank/DDBJ databases">
        <title>MicrobeNet Type strains.</title>
        <authorList>
            <person name="Nicholson A.C."/>
        </authorList>
    </citation>
    <scope>NUCLEOTIDE SEQUENCE [LARGE SCALE GENOMIC DNA]</scope>
    <source>
        <strain evidence="4 5">DSM 40738</strain>
    </source>
</reference>
<feature type="compositionally biased region" description="Polar residues" evidence="1">
    <location>
        <begin position="197"/>
        <end position="206"/>
    </location>
</feature>
<comment type="caution">
    <text evidence="4">The sequence shown here is derived from an EMBL/GenBank/DDBJ whole genome shotgun (WGS) entry which is preliminary data.</text>
</comment>
<dbReference type="Gene3D" id="1.20.1260.10">
    <property type="match status" value="1"/>
</dbReference>
<feature type="non-terminal residue" evidence="4">
    <location>
        <position position="206"/>
    </location>
</feature>
<keyword evidence="5" id="KW-1185">Reference proteome</keyword>
<dbReference type="EMBL" id="JAAXOU010000149">
    <property type="protein sequence ID" value="NKY15219.1"/>
    <property type="molecule type" value="Genomic_DNA"/>
</dbReference>
<dbReference type="PROSITE" id="PS51257">
    <property type="entry name" value="PROKAR_LIPOPROTEIN"/>
    <property type="match status" value="1"/>
</dbReference>
<feature type="region of interest" description="Disordered" evidence="1">
    <location>
        <begin position="35"/>
        <end position="55"/>
    </location>
</feature>
<evidence type="ECO:0000313" key="4">
    <source>
        <dbReference type="EMBL" id="NKY15219.1"/>
    </source>
</evidence>
<evidence type="ECO:0000256" key="2">
    <source>
        <dbReference type="SAM" id="SignalP"/>
    </source>
</evidence>
<accession>A0AA44IDZ1</accession>
<gene>
    <name evidence="4" type="ORF">HGA06_13940</name>
</gene>
<feature type="chain" id="PRO_5041253235" evidence="2">
    <location>
        <begin position="30"/>
        <end position="206"/>
    </location>
</feature>
<name>A0AA44IDZ1_STRE0</name>
<protein>
    <submittedName>
        <fullName evidence="4">DUF305 domain-containing protein</fullName>
    </submittedName>
</protein>
<evidence type="ECO:0000256" key="1">
    <source>
        <dbReference type="SAM" id="MobiDB-lite"/>
    </source>
</evidence>
<evidence type="ECO:0000259" key="3">
    <source>
        <dbReference type="Pfam" id="PF03713"/>
    </source>
</evidence>
<sequence length="206" mass="20903">MSSSKCSLVRRTAAAAAAGAAAVLLTACGGNGDGTAGQGGHTAESPSAAASQGRHNAADVAFARAMIPHHRQAVEMAALAPGRAESAQVAKLAEDIRKAQDPEIETMSGWLASWGVEVPEEGAADHSAHGDGMMTAGQMAELQSSSGKEFDTAFMEMMIKHHEGLRQGSRGPRGTAARGRGAVRGPPVGGPSHTESRAASRTTGLP</sequence>
<dbReference type="RefSeq" id="WP_168439416.1">
    <property type="nucleotide sequence ID" value="NZ_JAAXOU010000149.1"/>
</dbReference>
<feature type="compositionally biased region" description="Low complexity" evidence="1">
    <location>
        <begin position="168"/>
        <end position="192"/>
    </location>
</feature>
<keyword evidence="2" id="KW-0732">Signal</keyword>
<organism evidence="4 5">
    <name type="scientific">Streptomyces somaliensis (strain ATCC 33201 / DSM 40738 / JCM 12659 / KCTC 9044 / NCTC 11332 / NRRL B-12077 / IP 733)</name>
    <dbReference type="NCBI Taxonomy" id="1134445"/>
    <lineage>
        <taxon>Bacteria</taxon>
        <taxon>Bacillati</taxon>
        <taxon>Actinomycetota</taxon>
        <taxon>Actinomycetes</taxon>
        <taxon>Kitasatosporales</taxon>
        <taxon>Streptomycetaceae</taxon>
        <taxon>Streptomyces</taxon>
    </lineage>
</organism>
<dbReference type="InterPro" id="IPR005183">
    <property type="entry name" value="DUF305_CopM-like"/>
</dbReference>
<proteinExistence type="predicted"/>
<dbReference type="InterPro" id="IPR012347">
    <property type="entry name" value="Ferritin-like"/>
</dbReference>
<feature type="compositionally biased region" description="Polar residues" evidence="1">
    <location>
        <begin position="44"/>
        <end position="54"/>
    </location>
</feature>
<dbReference type="Proteomes" id="UP000570003">
    <property type="component" value="Unassembled WGS sequence"/>
</dbReference>
<dbReference type="Pfam" id="PF03713">
    <property type="entry name" value="DUF305"/>
    <property type="match status" value="1"/>
</dbReference>
<evidence type="ECO:0000313" key="5">
    <source>
        <dbReference type="Proteomes" id="UP000570003"/>
    </source>
</evidence>
<dbReference type="AlphaFoldDB" id="A0AA44IDZ1"/>
<dbReference type="PANTHER" id="PTHR36933">
    <property type="entry name" value="SLL0788 PROTEIN"/>
    <property type="match status" value="1"/>
</dbReference>
<feature type="signal peptide" evidence="2">
    <location>
        <begin position="1"/>
        <end position="29"/>
    </location>
</feature>
<feature type="region of interest" description="Disordered" evidence="1">
    <location>
        <begin position="163"/>
        <end position="206"/>
    </location>
</feature>